<dbReference type="Proteomes" id="UP000297706">
    <property type="component" value="Unassembled WGS sequence"/>
</dbReference>
<protein>
    <recommendedName>
        <fullName evidence="3">HK97 gp10 family phage protein</fullName>
    </recommendedName>
</protein>
<comment type="caution">
    <text evidence="1">The sequence shown here is derived from an EMBL/GenBank/DDBJ whole genome shotgun (WGS) entry which is preliminary data.</text>
</comment>
<gene>
    <name evidence="1" type="ORF">C3Y98_04645</name>
</gene>
<dbReference type="RefSeq" id="WP_135276946.1">
    <property type="nucleotide sequence ID" value="NZ_PQVH01000008.1"/>
</dbReference>
<accession>A0A4Y9VSF2</accession>
<evidence type="ECO:0000313" key="1">
    <source>
        <dbReference type="EMBL" id="TFW71399.1"/>
    </source>
</evidence>
<dbReference type="AlphaFoldDB" id="A0A4Y9VSF2"/>
<organism evidence="1 2">
    <name type="scientific">Methylotenera oryzisoli</name>
    <dbReference type="NCBI Taxonomy" id="2080758"/>
    <lineage>
        <taxon>Bacteria</taxon>
        <taxon>Pseudomonadati</taxon>
        <taxon>Pseudomonadota</taxon>
        <taxon>Betaproteobacteria</taxon>
        <taxon>Nitrosomonadales</taxon>
        <taxon>Methylophilaceae</taxon>
        <taxon>Methylotenera</taxon>
    </lineage>
</organism>
<sequence length="151" mass="17027">MLEVNATITGFSRIDFDKKKIRKVLRAEGAIIRKESRKLVARRAIASAPGDYPARQTGTLRHSIKLKVSKPGFLVVIAPYKTSEMSAFYPAFLNNGITGLPARKDRKAQLKNGKWRVAPRKNYMIEALNHRRETSRAAILNALQDSLIPRK</sequence>
<keyword evidence="2" id="KW-1185">Reference proteome</keyword>
<proteinExistence type="predicted"/>
<dbReference type="OrthoDB" id="6876814at2"/>
<name>A0A4Y9VSF2_9PROT</name>
<reference evidence="1 2" key="1">
    <citation type="submission" date="2018-02" db="EMBL/GenBank/DDBJ databases">
        <title>A novel lanthanide dependent methylotroph, Methylotenera sp. La3113.</title>
        <authorList>
            <person name="Lv H."/>
            <person name="Tani A."/>
        </authorList>
    </citation>
    <scope>NUCLEOTIDE SEQUENCE [LARGE SCALE GENOMIC DNA]</scope>
    <source>
        <strain evidence="1 2">La3113</strain>
    </source>
</reference>
<evidence type="ECO:0000313" key="2">
    <source>
        <dbReference type="Proteomes" id="UP000297706"/>
    </source>
</evidence>
<dbReference type="EMBL" id="PQVH01000008">
    <property type="protein sequence ID" value="TFW71399.1"/>
    <property type="molecule type" value="Genomic_DNA"/>
</dbReference>
<evidence type="ECO:0008006" key="3">
    <source>
        <dbReference type="Google" id="ProtNLM"/>
    </source>
</evidence>